<sequence>MRFSGFLAVFLVWMFATEARAFDWDIQRIDGRDYVSVAKIAEFYNLPLDVAPSDRQMYLSRGGRSLTARADSRDLDINGVRYVLSFPVLDRNGKFWVSRMDLGKTIEPAFRPENVQGLKPFSLVVLDPGHGGQDKGAASPYEFEKNFALDVARRVRNELQQAGLRVFMTRNNDSFVELQDRAAMANAKQNCIFVSIHFNATDTNPDASGLEIYSITPRGSPSTEYDTLLVRDMVQEYGNANEVQSFALAHTIFHSLRGANLDMADRGVKRARFAVLRLTKMPAVLIEGGFLTNSGDAKRVASTAWRNQYAKAIARGILAYRKLVETDQAPPTMAEYRNGTASVNSAATPPPRPVATPAPAPVNSINLRDLPQ</sequence>
<dbReference type="PANTHER" id="PTHR30404">
    <property type="entry name" value="N-ACETYLMURAMOYL-L-ALANINE AMIDASE"/>
    <property type="match status" value="1"/>
</dbReference>
<dbReference type="SMART" id="SM00646">
    <property type="entry name" value="Ami_3"/>
    <property type="match status" value="1"/>
</dbReference>
<feature type="region of interest" description="Disordered" evidence="4">
    <location>
        <begin position="334"/>
        <end position="372"/>
    </location>
</feature>
<dbReference type="InterPro" id="IPR036582">
    <property type="entry name" value="Mao_N_sf"/>
</dbReference>
<accession>A0A146G9Q9</accession>
<dbReference type="CDD" id="cd02696">
    <property type="entry name" value="MurNAc-LAA"/>
    <property type="match status" value="1"/>
</dbReference>
<comment type="catalytic activity">
    <reaction evidence="1">
        <text>Hydrolyzes the link between N-acetylmuramoyl residues and L-amino acid residues in certain cell-wall glycopeptides.</text>
        <dbReference type="EC" id="3.5.1.28"/>
    </reaction>
</comment>
<evidence type="ECO:0000256" key="2">
    <source>
        <dbReference type="ARBA" id="ARBA00011901"/>
    </source>
</evidence>
<dbReference type="EMBL" id="BDCO01000002">
    <property type="protein sequence ID" value="GAT33388.1"/>
    <property type="molecule type" value="Genomic_DNA"/>
</dbReference>
<dbReference type="EC" id="3.5.1.28" evidence="2"/>
<dbReference type="Gene3D" id="3.40.630.40">
    <property type="entry name" value="Zn-dependent exopeptidases"/>
    <property type="match status" value="1"/>
</dbReference>
<evidence type="ECO:0000256" key="1">
    <source>
        <dbReference type="ARBA" id="ARBA00001561"/>
    </source>
</evidence>
<dbReference type="SUPFAM" id="SSF55383">
    <property type="entry name" value="Copper amine oxidase, domain N"/>
    <property type="match status" value="1"/>
</dbReference>
<evidence type="ECO:0000313" key="7">
    <source>
        <dbReference type="Proteomes" id="UP000076023"/>
    </source>
</evidence>
<dbReference type="InParanoid" id="A0A146G9Q9"/>
<keyword evidence="7" id="KW-1185">Reference proteome</keyword>
<dbReference type="GO" id="GO:0009253">
    <property type="term" value="P:peptidoglycan catabolic process"/>
    <property type="evidence" value="ECO:0007669"/>
    <property type="project" value="InterPro"/>
</dbReference>
<name>A0A146G9Q9_TERSA</name>
<dbReference type="GO" id="GO:0030288">
    <property type="term" value="C:outer membrane-bounded periplasmic space"/>
    <property type="evidence" value="ECO:0007669"/>
    <property type="project" value="TreeGrafter"/>
</dbReference>
<evidence type="ECO:0000256" key="4">
    <source>
        <dbReference type="SAM" id="MobiDB-lite"/>
    </source>
</evidence>
<reference evidence="7" key="1">
    <citation type="journal article" date="2017" name="Genome Announc.">
        <title>Draft Genome Sequence of Terrimicrobium sacchariphilum NM-5T, a Facultative Anaerobic Soil Bacterium of the Class Spartobacteria.</title>
        <authorList>
            <person name="Qiu Y.L."/>
            <person name="Tourlousse D.M."/>
            <person name="Matsuura N."/>
            <person name="Ohashi A."/>
            <person name="Sekiguchi Y."/>
        </authorList>
    </citation>
    <scope>NUCLEOTIDE SEQUENCE [LARGE SCALE GENOMIC DNA]</scope>
    <source>
        <strain evidence="7">NM-5</strain>
    </source>
</reference>
<dbReference type="InterPro" id="IPR050695">
    <property type="entry name" value="N-acetylmuramoyl_amidase_3"/>
</dbReference>
<dbReference type="STRING" id="690879.TSACC_21804"/>
<dbReference type="GO" id="GO:0008745">
    <property type="term" value="F:N-acetylmuramoyl-L-alanine amidase activity"/>
    <property type="evidence" value="ECO:0007669"/>
    <property type="project" value="UniProtKB-EC"/>
</dbReference>
<dbReference type="InterPro" id="IPR002508">
    <property type="entry name" value="MurNAc-LAA_cat"/>
</dbReference>
<protein>
    <recommendedName>
        <fullName evidence="2">N-acetylmuramoyl-L-alanine amidase</fullName>
        <ecNumber evidence="2">3.5.1.28</ecNumber>
    </recommendedName>
</protein>
<dbReference type="Pfam" id="PF01520">
    <property type="entry name" value="Amidase_3"/>
    <property type="match status" value="1"/>
</dbReference>
<feature type="compositionally biased region" description="Pro residues" evidence="4">
    <location>
        <begin position="348"/>
        <end position="360"/>
    </location>
</feature>
<evidence type="ECO:0000259" key="5">
    <source>
        <dbReference type="SMART" id="SM00646"/>
    </source>
</evidence>
<keyword evidence="3" id="KW-0378">Hydrolase</keyword>
<dbReference type="AlphaFoldDB" id="A0A146G9Q9"/>
<dbReference type="OrthoDB" id="9806267at2"/>
<dbReference type="SUPFAM" id="SSF53187">
    <property type="entry name" value="Zn-dependent exopeptidases"/>
    <property type="match status" value="1"/>
</dbReference>
<comment type="caution">
    <text evidence="6">The sequence shown here is derived from an EMBL/GenBank/DDBJ whole genome shotgun (WGS) entry which is preliminary data.</text>
</comment>
<dbReference type="RefSeq" id="WP_075079124.1">
    <property type="nucleotide sequence ID" value="NZ_BDCO01000002.1"/>
</dbReference>
<evidence type="ECO:0000256" key="3">
    <source>
        <dbReference type="ARBA" id="ARBA00022801"/>
    </source>
</evidence>
<organism evidence="6 7">
    <name type="scientific">Terrimicrobium sacchariphilum</name>
    <dbReference type="NCBI Taxonomy" id="690879"/>
    <lineage>
        <taxon>Bacteria</taxon>
        <taxon>Pseudomonadati</taxon>
        <taxon>Verrucomicrobiota</taxon>
        <taxon>Terrimicrobiia</taxon>
        <taxon>Terrimicrobiales</taxon>
        <taxon>Terrimicrobiaceae</taxon>
        <taxon>Terrimicrobium</taxon>
    </lineage>
</organism>
<dbReference type="PANTHER" id="PTHR30404:SF0">
    <property type="entry name" value="N-ACETYLMURAMOYL-L-ALANINE AMIDASE AMIC"/>
    <property type="match status" value="1"/>
</dbReference>
<evidence type="ECO:0000313" key="6">
    <source>
        <dbReference type="EMBL" id="GAT33388.1"/>
    </source>
</evidence>
<proteinExistence type="predicted"/>
<feature type="domain" description="MurNAc-LAA" evidence="5">
    <location>
        <begin position="182"/>
        <end position="318"/>
    </location>
</feature>
<gene>
    <name evidence="6" type="ORF">TSACC_21804</name>
</gene>
<dbReference type="Proteomes" id="UP000076023">
    <property type="component" value="Unassembled WGS sequence"/>
</dbReference>
<dbReference type="FunCoup" id="A0A146G9Q9">
    <property type="interactions" value="283"/>
</dbReference>